<dbReference type="Pfam" id="PF00672">
    <property type="entry name" value="HAMP"/>
    <property type="match status" value="1"/>
</dbReference>
<dbReference type="EMBL" id="QGKL01000024">
    <property type="protein sequence ID" value="PWQ96941.1"/>
    <property type="molecule type" value="Genomic_DNA"/>
</dbReference>
<evidence type="ECO:0000256" key="3">
    <source>
        <dbReference type="ARBA" id="ARBA00012438"/>
    </source>
</evidence>
<dbReference type="RefSeq" id="WP_109822870.1">
    <property type="nucleotide sequence ID" value="NZ_QGKL01000024.1"/>
</dbReference>
<dbReference type="Proteomes" id="UP000245506">
    <property type="component" value="Unassembled WGS sequence"/>
</dbReference>
<dbReference type="InterPro" id="IPR050398">
    <property type="entry name" value="HssS/ArlS-like"/>
</dbReference>
<name>A0A317CFQ4_9GAMM</name>
<dbReference type="PANTHER" id="PTHR45528:SF10">
    <property type="entry name" value="METHYL-ACCEPTING CHEMOTAXIS PROTEIN"/>
    <property type="match status" value="1"/>
</dbReference>
<evidence type="ECO:0000313" key="11">
    <source>
        <dbReference type="Proteomes" id="UP000245506"/>
    </source>
</evidence>
<proteinExistence type="predicted"/>
<keyword evidence="7 8" id="KW-0472">Membrane</keyword>
<keyword evidence="8" id="KW-0812">Transmembrane</keyword>
<evidence type="ECO:0000256" key="8">
    <source>
        <dbReference type="SAM" id="Phobius"/>
    </source>
</evidence>
<keyword evidence="4" id="KW-0597">Phosphoprotein</keyword>
<feature type="domain" description="HAMP" evidence="9">
    <location>
        <begin position="305"/>
        <end position="358"/>
    </location>
</feature>
<comment type="subcellular location">
    <subcellularLocation>
        <location evidence="2">Membrane</location>
        <topology evidence="2">Multi-pass membrane protein</topology>
    </subcellularLocation>
</comment>
<keyword evidence="6" id="KW-0418">Kinase</keyword>
<reference evidence="10 11" key="1">
    <citation type="submission" date="2018-05" db="EMBL/GenBank/DDBJ databases">
        <title>Leucothrix arctica sp. nov., isolated from Arctic seawater.</title>
        <authorList>
            <person name="Choi A."/>
            <person name="Baek K."/>
        </authorList>
    </citation>
    <scope>NUCLEOTIDE SEQUENCE [LARGE SCALE GENOMIC DNA]</scope>
    <source>
        <strain evidence="10 11">IMCC9719</strain>
    </source>
</reference>
<evidence type="ECO:0000256" key="5">
    <source>
        <dbReference type="ARBA" id="ARBA00022679"/>
    </source>
</evidence>
<dbReference type="EC" id="2.7.13.3" evidence="3"/>
<comment type="caution">
    <text evidence="10">The sequence shown here is derived from an EMBL/GenBank/DDBJ whole genome shotgun (WGS) entry which is preliminary data.</text>
</comment>
<dbReference type="CDD" id="cd06225">
    <property type="entry name" value="HAMP"/>
    <property type="match status" value="1"/>
</dbReference>
<dbReference type="GO" id="GO:0000155">
    <property type="term" value="F:phosphorelay sensor kinase activity"/>
    <property type="evidence" value="ECO:0007669"/>
    <property type="project" value="TreeGrafter"/>
</dbReference>
<comment type="catalytic activity">
    <reaction evidence="1">
        <text>ATP + protein L-histidine = ADP + protein N-phospho-L-histidine.</text>
        <dbReference type="EC" id="2.7.13.3"/>
    </reaction>
</comment>
<keyword evidence="8" id="KW-1133">Transmembrane helix</keyword>
<dbReference type="PANTHER" id="PTHR45528">
    <property type="entry name" value="SENSOR HISTIDINE KINASE CPXA"/>
    <property type="match status" value="1"/>
</dbReference>
<feature type="transmembrane region" description="Helical" evidence="8">
    <location>
        <begin position="12"/>
        <end position="31"/>
    </location>
</feature>
<evidence type="ECO:0000259" key="9">
    <source>
        <dbReference type="PROSITE" id="PS50885"/>
    </source>
</evidence>
<organism evidence="10 11">
    <name type="scientific">Leucothrix arctica</name>
    <dbReference type="NCBI Taxonomy" id="1481894"/>
    <lineage>
        <taxon>Bacteria</taxon>
        <taxon>Pseudomonadati</taxon>
        <taxon>Pseudomonadota</taxon>
        <taxon>Gammaproteobacteria</taxon>
        <taxon>Thiotrichales</taxon>
        <taxon>Thiotrichaceae</taxon>
        <taxon>Leucothrix</taxon>
    </lineage>
</organism>
<accession>A0A317CFQ4</accession>
<protein>
    <recommendedName>
        <fullName evidence="3">histidine kinase</fullName>
        <ecNumber evidence="3">2.7.13.3</ecNumber>
    </recommendedName>
</protein>
<evidence type="ECO:0000256" key="6">
    <source>
        <dbReference type="ARBA" id="ARBA00022777"/>
    </source>
</evidence>
<keyword evidence="11" id="KW-1185">Reference proteome</keyword>
<evidence type="ECO:0000256" key="1">
    <source>
        <dbReference type="ARBA" id="ARBA00000085"/>
    </source>
</evidence>
<evidence type="ECO:0000256" key="7">
    <source>
        <dbReference type="ARBA" id="ARBA00023136"/>
    </source>
</evidence>
<dbReference type="InterPro" id="IPR003660">
    <property type="entry name" value="HAMP_dom"/>
</dbReference>
<dbReference type="Gene3D" id="1.10.8.500">
    <property type="entry name" value="HAMP domain in histidine kinase"/>
    <property type="match status" value="1"/>
</dbReference>
<dbReference type="AlphaFoldDB" id="A0A317CFQ4"/>
<dbReference type="PROSITE" id="PS50885">
    <property type="entry name" value="HAMP"/>
    <property type="match status" value="1"/>
</dbReference>
<keyword evidence="5" id="KW-0808">Transferase</keyword>
<sequence length="363" mass="40210">MKGFVLNIFHKILLGNLLIALVPLAGLFFLIDNAQSDRLASVENELRLEATSIAGDITRWAEMNRRLLSQNSLNVDIQSMQESRQKPILQNMQQSYDWAFLIYALSGDGFMTARSDDKSILNPDGSKAHFRGDRGYFKSLAAGDPIGQSVVMSRTINLPVYVLCVPIESAGDKQENSLCMASKLEDISQTVANTKLGKTGFAFLTSDEDKLIASGEFSVDQRSGLQDMSDYPILAKSSPKQLYTFDQSGKKIVSYSVEAGFGWRLVIQQDYDEVFQSVTDARRSAWLVIALTILAIALLAMFFSRELSSAIRKLTVLADDYSKGLFDKVNLGLTRSDEVGDLARAIDRMGKSIRIAISKLNDK</sequence>
<evidence type="ECO:0000313" key="10">
    <source>
        <dbReference type="EMBL" id="PWQ96941.1"/>
    </source>
</evidence>
<dbReference type="Gene3D" id="3.30.450.20">
    <property type="entry name" value="PAS domain"/>
    <property type="match status" value="2"/>
</dbReference>
<dbReference type="GO" id="GO:0005886">
    <property type="term" value="C:plasma membrane"/>
    <property type="evidence" value="ECO:0007669"/>
    <property type="project" value="TreeGrafter"/>
</dbReference>
<evidence type="ECO:0000256" key="4">
    <source>
        <dbReference type="ARBA" id="ARBA00022553"/>
    </source>
</evidence>
<feature type="transmembrane region" description="Helical" evidence="8">
    <location>
        <begin position="285"/>
        <end position="303"/>
    </location>
</feature>
<gene>
    <name evidence="10" type="ORF">DKT75_07840</name>
</gene>
<evidence type="ECO:0000256" key="2">
    <source>
        <dbReference type="ARBA" id="ARBA00004141"/>
    </source>
</evidence>